<feature type="transmembrane region" description="Helical" evidence="2">
    <location>
        <begin position="322"/>
        <end position="342"/>
    </location>
</feature>
<feature type="transmembrane region" description="Helical" evidence="2">
    <location>
        <begin position="295"/>
        <end position="315"/>
    </location>
</feature>
<feature type="transmembrane region" description="Helical" evidence="2">
    <location>
        <begin position="1315"/>
        <end position="1334"/>
    </location>
</feature>
<dbReference type="RefSeq" id="WP_394345527.1">
    <property type="nucleotide sequence ID" value="NZ_SNYN01000009.1"/>
</dbReference>
<reference evidence="4 5" key="1">
    <citation type="submission" date="2019-03" db="EMBL/GenBank/DDBJ databases">
        <title>Genomic Encyclopedia of Type Strains, Phase IV (KMG-IV): sequencing the most valuable type-strain genomes for metagenomic binning, comparative biology and taxonomic classification.</title>
        <authorList>
            <person name="Goeker M."/>
        </authorList>
    </citation>
    <scope>NUCLEOTIDE SEQUENCE [LARGE SCALE GENOMIC DNA]</scope>
    <source>
        <strain evidence="4 5">DSM 46770</strain>
    </source>
</reference>
<dbReference type="Gene3D" id="2.60.120.260">
    <property type="entry name" value="Galactose-binding domain-like"/>
    <property type="match status" value="2"/>
</dbReference>
<accession>A0A4R6UX75</accession>
<organism evidence="4 5">
    <name type="scientific">Actinorugispora endophytica</name>
    <dbReference type="NCBI Taxonomy" id="1605990"/>
    <lineage>
        <taxon>Bacteria</taxon>
        <taxon>Bacillati</taxon>
        <taxon>Actinomycetota</taxon>
        <taxon>Actinomycetes</taxon>
        <taxon>Streptosporangiales</taxon>
        <taxon>Nocardiopsidaceae</taxon>
        <taxon>Actinorugispora</taxon>
    </lineage>
</organism>
<sequence length="1405" mass="146935">MTLRPTSADLDGTLVRRLRLLTVCLLLGALAFSLDPTRIVGDTKIDLTLDPLGFLRRALHLWDPSYFGQLQNQAYGYLFPNGPFHVLFISMGMQEWAVQRLWMALLLCAAFLGTVAVARALGIGGTRTQIVAGVAFALSPRVLTLLSYNSAELQPTMLLPWVLLPLVHGARHGADPMRAALLSAAAFTLCGGTNAASELAVLVVPLLYLLTRARGPRKRRLLSWWLLAVFCVSFWWLAPLLIMGRYVFSFMPFTEDAATTTSVTSLTNTLRGASNWMGYVPGESALPAGGELATAPWLILATAAVAGLGLAGAAHRRNPERLFLGVCALVGTAVVASGYTGALGGPFAPFTQAAFDGALSPFRNVHKFDVLIRLPVVLGLAHLPTAVALHHSGEHEGADARAWSGRLAAGACALAVLATLTPLGTVGGATRGGFVEIPGYWYEATEWLDSHSGGAMTMAVPGSARGEYLWGRPMDEPMQPLMDGAWTNHQIIPWGSAGVSRLTHAIDQRISSGRGSEGLSRTLARTGVRYLLVRNDLQRRGNNGGWPARTHQALSDSPGITHVRSFGPAVGSLDPTPAANWYDQPYRALDVYEVDDPAPLVGTVPADAALRVTGGPEALLAMAEQGLLSDDRPVLLGDDPGAGDVAPEDTVVTDTVRRVEVSYPDVRRNVTGTLTADEEYERDVPAPDVLDPAWEPYTSVAAYDGIASVTASSSEAGALADAGTRDPGRTPYAALDGSDATSWRSSGFTGAVGEWLEIGFAEPRDPAGLSVAFERLPGEPPPARVTVRTDNGSAETGLDGSDGPQELAVPPGPTERIRIRVDALAWEPEYRFGTRVGITSVAVPGLEASRAIEVPGPADAGTVLLTGSTGTVPGCMEGSRVWVCNPALAVQGEDAHTFDRVFTLSERAAEGGHTISGQVAATDPGAVENAANREEGYPEVTSSSASVDHPAAMGRNALDDDESTVWYPDPGDDRPSLRLDLGGTVELTGITVDFPRADAVLRPVRVVVETGDTVREGWLDGSGGLDFAPLRARELTVAFVPPEGQPLEVAGITLPGVEPLGPVEDGPLATACGLGPALRVNGARVETRISGGTVRGRLEGAPLEFESCTDVRLAEGENRVVVEAGNQYQVRSAVVRGAGARAGAGEPVRLAGVETAAWGPGERRVEVDAAEDSYLVVNENFNEGWTARLRGADADLEPVRLEGWKQAWLLPAGTSGAVVMTYAPDTPYHAALGIGAVLAAAVVAAALAPRAKARARRLAAAGAPAGVAAAALVPFVLALGLWAAGGAGAAVAAGGLLAAWAAARSGRVRRPPVGRIVAVSLTLAGLSLAVGTHLAVDLPFHEVSALLGDPLRGWAAQLLCLPALTAVALALGGRRPPGAPDRDARLDERPGADDDRRDGAEEVPG</sequence>
<dbReference type="Pfam" id="PF11847">
    <property type="entry name" value="GT-C_AftD"/>
    <property type="match status" value="1"/>
</dbReference>
<dbReference type="GO" id="GO:0016740">
    <property type="term" value="F:transferase activity"/>
    <property type="evidence" value="ECO:0007669"/>
    <property type="project" value="UniProtKB-KW"/>
</dbReference>
<keyword evidence="2" id="KW-0472">Membrane</keyword>
<gene>
    <name evidence="4" type="ORF">EV190_109113</name>
</gene>
<evidence type="ECO:0000313" key="4">
    <source>
        <dbReference type="EMBL" id="TDQ52000.1"/>
    </source>
</evidence>
<dbReference type="InterPro" id="IPR000421">
    <property type="entry name" value="FA58C"/>
</dbReference>
<dbReference type="Proteomes" id="UP000295281">
    <property type="component" value="Unassembled WGS sequence"/>
</dbReference>
<feature type="region of interest" description="Disordered" evidence="1">
    <location>
        <begin position="715"/>
        <end position="743"/>
    </location>
</feature>
<evidence type="ECO:0000256" key="2">
    <source>
        <dbReference type="SAM" id="Phobius"/>
    </source>
</evidence>
<feature type="transmembrane region" description="Helical" evidence="2">
    <location>
        <begin position="1228"/>
        <end position="1247"/>
    </location>
</feature>
<keyword evidence="4" id="KW-0808">Transferase</keyword>
<feature type="region of interest" description="Disordered" evidence="1">
    <location>
        <begin position="775"/>
        <end position="812"/>
    </location>
</feature>
<feature type="transmembrane region" description="Helical" evidence="2">
    <location>
        <begin position="222"/>
        <end position="242"/>
    </location>
</feature>
<feature type="transmembrane region" description="Helical" evidence="2">
    <location>
        <begin position="101"/>
        <end position="118"/>
    </location>
</feature>
<keyword evidence="2" id="KW-1133">Transmembrane helix</keyword>
<feature type="region of interest" description="Disordered" evidence="1">
    <location>
        <begin position="1374"/>
        <end position="1405"/>
    </location>
</feature>
<name>A0A4R6UX75_9ACTN</name>
<evidence type="ECO:0000313" key="5">
    <source>
        <dbReference type="Proteomes" id="UP000295281"/>
    </source>
</evidence>
<evidence type="ECO:0000256" key="1">
    <source>
        <dbReference type="SAM" id="MobiDB-lite"/>
    </source>
</evidence>
<proteinExistence type="predicted"/>
<feature type="transmembrane region" description="Helical" evidence="2">
    <location>
        <begin position="184"/>
        <end position="210"/>
    </location>
</feature>
<feature type="compositionally biased region" description="Basic and acidic residues" evidence="1">
    <location>
        <begin position="1380"/>
        <end position="1405"/>
    </location>
</feature>
<feature type="transmembrane region" description="Helical" evidence="2">
    <location>
        <begin position="1354"/>
        <end position="1372"/>
    </location>
</feature>
<keyword evidence="2" id="KW-0812">Transmembrane</keyword>
<dbReference type="EMBL" id="SNYN01000009">
    <property type="protein sequence ID" value="TDQ52000.1"/>
    <property type="molecule type" value="Genomic_DNA"/>
</dbReference>
<keyword evidence="5" id="KW-1185">Reference proteome</keyword>
<feature type="transmembrane region" description="Helical" evidence="2">
    <location>
        <begin position="1283"/>
        <end position="1303"/>
    </location>
</feature>
<dbReference type="InterPro" id="IPR008979">
    <property type="entry name" value="Galactose-bd-like_sf"/>
</dbReference>
<feature type="transmembrane region" description="Helical" evidence="2">
    <location>
        <begin position="1259"/>
        <end position="1277"/>
    </location>
</feature>
<dbReference type="PROSITE" id="PS50022">
    <property type="entry name" value="FA58C_3"/>
    <property type="match status" value="1"/>
</dbReference>
<dbReference type="SUPFAM" id="SSF49785">
    <property type="entry name" value="Galactose-binding domain-like"/>
    <property type="match status" value="1"/>
</dbReference>
<dbReference type="InterPro" id="IPR021798">
    <property type="entry name" value="AftD_N"/>
</dbReference>
<protein>
    <submittedName>
        <fullName evidence="4">Arabinofuranan 3-O-arabinosyltransferase</fullName>
    </submittedName>
</protein>
<evidence type="ECO:0000259" key="3">
    <source>
        <dbReference type="PROSITE" id="PS50022"/>
    </source>
</evidence>
<feature type="domain" description="F5/8 type C" evidence="3">
    <location>
        <begin position="919"/>
        <end position="992"/>
    </location>
</feature>
<comment type="caution">
    <text evidence="4">The sequence shown here is derived from an EMBL/GenBank/DDBJ whole genome shotgun (WGS) entry which is preliminary data.</text>
</comment>